<accession>A0A0E9UUD2</accession>
<name>A0A0E9UUD2_ANGAN</name>
<dbReference type="EMBL" id="GBXM01039093">
    <property type="protein sequence ID" value="JAH69484.1"/>
    <property type="molecule type" value="Transcribed_RNA"/>
</dbReference>
<organism evidence="1">
    <name type="scientific">Anguilla anguilla</name>
    <name type="common">European freshwater eel</name>
    <name type="synonym">Muraena anguilla</name>
    <dbReference type="NCBI Taxonomy" id="7936"/>
    <lineage>
        <taxon>Eukaryota</taxon>
        <taxon>Metazoa</taxon>
        <taxon>Chordata</taxon>
        <taxon>Craniata</taxon>
        <taxon>Vertebrata</taxon>
        <taxon>Euteleostomi</taxon>
        <taxon>Actinopterygii</taxon>
        <taxon>Neopterygii</taxon>
        <taxon>Teleostei</taxon>
        <taxon>Anguilliformes</taxon>
        <taxon>Anguillidae</taxon>
        <taxon>Anguilla</taxon>
    </lineage>
</organism>
<protein>
    <submittedName>
        <fullName evidence="1">Uncharacterized protein</fullName>
    </submittedName>
</protein>
<sequence>MWLEDKCY</sequence>
<proteinExistence type="predicted"/>
<evidence type="ECO:0000313" key="1">
    <source>
        <dbReference type="EMBL" id="JAH69484.1"/>
    </source>
</evidence>
<reference evidence="1" key="2">
    <citation type="journal article" date="2015" name="Fish Shellfish Immunol.">
        <title>Early steps in the European eel (Anguilla anguilla)-Vibrio vulnificus interaction in the gills: Role of the RtxA13 toxin.</title>
        <authorList>
            <person name="Callol A."/>
            <person name="Pajuelo D."/>
            <person name="Ebbesson L."/>
            <person name="Teles M."/>
            <person name="MacKenzie S."/>
            <person name="Amaro C."/>
        </authorList>
    </citation>
    <scope>NUCLEOTIDE SEQUENCE</scope>
</reference>
<reference evidence="1" key="1">
    <citation type="submission" date="2014-11" db="EMBL/GenBank/DDBJ databases">
        <authorList>
            <person name="Amaro Gonzalez C."/>
        </authorList>
    </citation>
    <scope>NUCLEOTIDE SEQUENCE</scope>
</reference>